<dbReference type="NCBIfam" id="TIGR01730">
    <property type="entry name" value="RND_mfp"/>
    <property type="match status" value="1"/>
</dbReference>
<evidence type="ECO:0000256" key="3">
    <source>
        <dbReference type="SAM" id="SignalP"/>
    </source>
</evidence>
<name>A0ABV7FNP0_9ALTE</name>
<dbReference type="InterPro" id="IPR006143">
    <property type="entry name" value="RND_pump_MFP"/>
</dbReference>
<evidence type="ECO:0000256" key="1">
    <source>
        <dbReference type="ARBA" id="ARBA00009477"/>
    </source>
</evidence>
<feature type="domain" description="Multidrug resistance protein MdtA-like C-terminal permuted SH3" evidence="4">
    <location>
        <begin position="317"/>
        <end position="356"/>
    </location>
</feature>
<dbReference type="Gene3D" id="1.10.287.470">
    <property type="entry name" value="Helix hairpin bin"/>
    <property type="match status" value="1"/>
</dbReference>
<dbReference type="RefSeq" id="WP_376918870.1">
    <property type="nucleotide sequence ID" value="NZ_JBHRSW010000005.1"/>
</dbReference>
<keyword evidence="3" id="KW-0732">Signal</keyword>
<protein>
    <submittedName>
        <fullName evidence="5">Efflux RND transporter periplasmic adaptor subunit</fullName>
    </submittedName>
</protein>
<dbReference type="PANTHER" id="PTHR30469:SF12">
    <property type="entry name" value="MULTIDRUG RESISTANCE PROTEIN MDTA"/>
    <property type="match status" value="1"/>
</dbReference>
<dbReference type="Pfam" id="PF25967">
    <property type="entry name" value="RND-MFP_C"/>
    <property type="match status" value="1"/>
</dbReference>
<sequence length="389" mass="43190">MKNKVLINIGIILGISAVAFAATFGIQAAAEDKEEKEPTDTRPIVSIETLRPINHQVKISGFGEVLPLESTVLAAQVNGEVLSWNPNFVNGGIVKRGEVLFTIESDAYEAEVLRAEAQVSLAEATLTEELARQKVAKREAKNLPKNQVSDLYLRKPQVLSAQAQLKSAKAALRIAKRDLQKTKVEAPYDALIISRDIGSGQYVSRGMQVAKINNIESAEIMIPVAGFDSPFLLPNMEGVTAMVITRSLVPVYREGVIDRDLGVVDQNTRMQHLVMRINDPYSLQSNLPKLKFGSYVEVSFEGKLLENVFEVPQSLVNNRLLWIVNDENKLESHQVEVLREEGSNFYISSGVSEDDRMAKNLPEYPQNGMEVRIKDTEGSLISFNQRNPE</sequence>
<accession>A0ABV7FNP0</accession>
<gene>
    <name evidence="5" type="ORF">ACFOHL_03835</name>
</gene>
<evidence type="ECO:0000256" key="2">
    <source>
        <dbReference type="SAM" id="Coils"/>
    </source>
</evidence>
<dbReference type="Gene3D" id="2.40.420.20">
    <property type="match status" value="1"/>
</dbReference>
<evidence type="ECO:0000313" key="5">
    <source>
        <dbReference type="EMBL" id="MFC3120740.1"/>
    </source>
</evidence>
<proteinExistence type="inferred from homology"/>
<dbReference type="Gene3D" id="2.40.50.100">
    <property type="match status" value="1"/>
</dbReference>
<feature type="signal peptide" evidence="3">
    <location>
        <begin position="1"/>
        <end position="21"/>
    </location>
</feature>
<dbReference type="Proteomes" id="UP001595478">
    <property type="component" value="Unassembled WGS sequence"/>
</dbReference>
<keyword evidence="6" id="KW-1185">Reference proteome</keyword>
<dbReference type="Gene3D" id="2.40.30.170">
    <property type="match status" value="1"/>
</dbReference>
<evidence type="ECO:0000259" key="4">
    <source>
        <dbReference type="Pfam" id="PF25967"/>
    </source>
</evidence>
<dbReference type="SUPFAM" id="SSF111369">
    <property type="entry name" value="HlyD-like secretion proteins"/>
    <property type="match status" value="1"/>
</dbReference>
<comment type="caution">
    <text evidence="5">The sequence shown here is derived from an EMBL/GenBank/DDBJ whole genome shotgun (WGS) entry which is preliminary data.</text>
</comment>
<comment type="similarity">
    <text evidence="1">Belongs to the membrane fusion protein (MFP) (TC 8.A.1) family.</text>
</comment>
<keyword evidence="2" id="KW-0175">Coiled coil</keyword>
<organism evidence="5 6">
    <name type="scientific">Agaribacter flavus</name>
    <dbReference type="NCBI Taxonomy" id="1902781"/>
    <lineage>
        <taxon>Bacteria</taxon>
        <taxon>Pseudomonadati</taxon>
        <taxon>Pseudomonadota</taxon>
        <taxon>Gammaproteobacteria</taxon>
        <taxon>Alteromonadales</taxon>
        <taxon>Alteromonadaceae</taxon>
        <taxon>Agaribacter</taxon>
    </lineage>
</organism>
<feature type="coiled-coil region" evidence="2">
    <location>
        <begin position="158"/>
        <end position="185"/>
    </location>
</feature>
<reference evidence="6" key="1">
    <citation type="journal article" date="2019" name="Int. J. Syst. Evol. Microbiol.">
        <title>The Global Catalogue of Microorganisms (GCM) 10K type strain sequencing project: providing services to taxonomists for standard genome sequencing and annotation.</title>
        <authorList>
            <consortium name="The Broad Institute Genomics Platform"/>
            <consortium name="The Broad Institute Genome Sequencing Center for Infectious Disease"/>
            <person name="Wu L."/>
            <person name="Ma J."/>
        </authorList>
    </citation>
    <scope>NUCLEOTIDE SEQUENCE [LARGE SCALE GENOMIC DNA]</scope>
    <source>
        <strain evidence="6">KCTC 52473</strain>
    </source>
</reference>
<dbReference type="EMBL" id="JBHRSW010000005">
    <property type="protein sequence ID" value="MFC3120740.1"/>
    <property type="molecule type" value="Genomic_DNA"/>
</dbReference>
<feature type="chain" id="PRO_5046476972" evidence="3">
    <location>
        <begin position="22"/>
        <end position="389"/>
    </location>
</feature>
<dbReference type="PANTHER" id="PTHR30469">
    <property type="entry name" value="MULTIDRUG RESISTANCE PROTEIN MDTA"/>
    <property type="match status" value="1"/>
</dbReference>
<evidence type="ECO:0000313" key="6">
    <source>
        <dbReference type="Proteomes" id="UP001595478"/>
    </source>
</evidence>
<dbReference type="InterPro" id="IPR058627">
    <property type="entry name" value="MdtA-like_C"/>
</dbReference>